<evidence type="ECO:0000313" key="1">
    <source>
        <dbReference type="EMBL" id="EYB93638.1"/>
    </source>
</evidence>
<evidence type="ECO:0000313" key="2">
    <source>
        <dbReference type="Proteomes" id="UP000024635"/>
    </source>
</evidence>
<dbReference type="EMBL" id="JARK01001516">
    <property type="protein sequence ID" value="EYB93638.1"/>
    <property type="molecule type" value="Genomic_DNA"/>
</dbReference>
<proteinExistence type="predicted"/>
<keyword evidence="2" id="KW-1185">Reference proteome</keyword>
<name>A0A016SSH0_9BILA</name>
<dbReference type="Proteomes" id="UP000024635">
    <property type="component" value="Unassembled WGS sequence"/>
</dbReference>
<accession>A0A016SSH0</accession>
<comment type="caution">
    <text evidence="1">The sequence shown here is derived from an EMBL/GenBank/DDBJ whole genome shotgun (WGS) entry which is preliminary data.</text>
</comment>
<organism evidence="1 2">
    <name type="scientific">Ancylostoma ceylanicum</name>
    <dbReference type="NCBI Taxonomy" id="53326"/>
    <lineage>
        <taxon>Eukaryota</taxon>
        <taxon>Metazoa</taxon>
        <taxon>Ecdysozoa</taxon>
        <taxon>Nematoda</taxon>
        <taxon>Chromadorea</taxon>
        <taxon>Rhabditida</taxon>
        <taxon>Rhabditina</taxon>
        <taxon>Rhabditomorpha</taxon>
        <taxon>Strongyloidea</taxon>
        <taxon>Ancylostomatidae</taxon>
        <taxon>Ancylostomatinae</taxon>
        <taxon>Ancylostoma</taxon>
    </lineage>
</organism>
<gene>
    <name evidence="1" type="primary">Acey_s0180.g802</name>
    <name evidence="1" type="ORF">Y032_0180g802</name>
</gene>
<sequence length="102" mass="11170">MKNHDKHRKNLYNCDILPHESCAIIQWTPIGRRQVAGLRRGTLVVCCTEAVGLLSRDAEENNAPCPLFPPAPGGATGHQSARAAAPLLVYGRSEFTIHEHNC</sequence>
<dbReference type="AlphaFoldDB" id="A0A016SSH0"/>
<protein>
    <submittedName>
        <fullName evidence="1">Uncharacterized protein</fullName>
    </submittedName>
</protein>
<reference evidence="2" key="1">
    <citation type="journal article" date="2015" name="Nat. Genet.">
        <title>The genome and transcriptome of the zoonotic hookworm Ancylostoma ceylanicum identify infection-specific gene families.</title>
        <authorList>
            <person name="Schwarz E.M."/>
            <person name="Hu Y."/>
            <person name="Antoshechkin I."/>
            <person name="Miller M.M."/>
            <person name="Sternberg P.W."/>
            <person name="Aroian R.V."/>
        </authorList>
    </citation>
    <scope>NUCLEOTIDE SEQUENCE</scope>
    <source>
        <strain evidence="2">HY135</strain>
    </source>
</reference>